<gene>
    <name evidence="1" type="ORF">B4N89_46590</name>
</gene>
<dbReference type="Proteomes" id="UP000190037">
    <property type="component" value="Unassembled WGS sequence"/>
</dbReference>
<reference evidence="1 2" key="1">
    <citation type="submission" date="2017-03" db="EMBL/GenBank/DDBJ databases">
        <title>Draft genome sequence of Streptomyces scabrisporus NF3, endophyte isolated from Amphipterygium adstringens.</title>
        <authorList>
            <person name="Vazquez M."/>
            <person name="Ceapa C.D."/>
            <person name="Rodriguez Luna D."/>
            <person name="Sanchez Esquivel S."/>
        </authorList>
    </citation>
    <scope>NUCLEOTIDE SEQUENCE [LARGE SCALE GENOMIC DNA]</scope>
    <source>
        <strain evidence="1 2">NF3</strain>
    </source>
</reference>
<comment type="caution">
    <text evidence="1">The sequence shown here is derived from an EMBL/GenBank/DDBJ whole genome shotgun (WGS) entry which is preliminary data.</text>
</comment>
<dbReference type="EMBL" id="MWQN01000006">
    <property type="protein sequence ID" value="OPC76499.1"/>
    <property type="molecule type" value="Genomic_DNA"/>
</dbReference>
<evidence type="ECO:0000313" key="1">
    <source>
        <dbReference type="EMBL" id="OPC76499.1"/>
    </source>
</evidence>
<evidence type="ECO:0000313" key="2">
    <source>
        <dbReference type="Proteomes" id="UP000190037"/>
    </source>
</evidence>
<accession>A0A1T3NI29</accession>
<dbReference type="AlphaFoldDB" id="A0A1T3NI29"/>
<name>A0A1T3NI29_9ACTN</name>
<sequence>MVSVPDGLKPERTREEAFSIASAAAAYRARVGHLEVPCGHVETVTAFDGWPEEVRLGVWITTARSRGQP</sequence>
<protein>
    <submittedName>
        <fullName evidence="1">Uncharacterized protein</fullName>
    </submittedName>
</protein>
<proteinExistence type="predicted"/>
<organism evidence="1 2">
    <name type="scientific">Embleya scabrispora</name>
    <dbReference type="NCBI Taxonomy" id="159449"/>
    <lineage>
        <taxon>Bacteria</taxon>
        <taxon>Bacillati</taxon>
        <taxon>Actinomycetota</taxon>
        <taxon>Actinomycetes</taxon>
        <taxon>Kitasatosporales</taxon>
        <taxon>Streptomycetaceae</taxon>
        <taxon>Embleya</taxon>
    </lineage>
</organism>
<keyword evidence="2" id="KW-1185">Reference proteome</keyword>